<feature type="coiled-coil region" evidence="1">
    <location>
        <begin position="67"/>
        <end position="94"/>
    </location>
</feature>
<reference evidence="3" key="1">
    <citation type="submission" date="2020-02" db="EMBL/GenBank/DDBJ databases">
        <authorList>
            <person name="Meier V. D."/>
        </authorList>
    </citation>
    <scope>NUCLEOTIDE SEQUENCE</scope>
    <source>
        <strain evidence="3">AVDCRST_MAG56</strain>
    </source>
</reference>
<sequence length="131" mass="15255">MAINTHKVPKKEPVPAPRRSTWSLFSFLENYLRLDGIFEHGLPVRYIPHILFITSLGIIYIGNIHYAEKNIRQLDKLKREVDDMRSEYTTLKAEYMYDSKQSAVAERVDSIGLYESSVPPYKVSMRSSEEE</sequence>
<organism evidence="3">
    <name type="scientific">uncultured Cytophagales bacterium</name>
    <dbReference type="NCBI Taxonomy" id="158755"/>
    <lineage>
        <taxon>Bacteria</taxon>
        <taxon>Pseudomonadati</taxon>
        <taxon>Bacteroidota</taxon>
        <taxon>Sphingobacteriia</taxon>
        <taxon>Sphingobacteriales</taxon>
        <taxon>environmental samples</taxon>
    </lineage>
</organism>
<dbReference type="EMBL" id="CADCTQ010000154">
    <property type="protein sequence ID" value="CAA9244944.1"/>
    <property type="molecule type" value="Genomic_DNA"/>
</dbReference>
<evidence type="ECO:0008006" key="4">
    <source>
        <dbReference type="Google" id="ProtNLM"/>
    </source>
</evidence>
<name>A0A6J4I7T5_9SPHI</name>
<keyword evidence="1" id="KW-0175">Coiled coil</keyword>
<keyword evidence="2" id="KW-0472">Membrane</keyword>
<protein>
    <recommendedName>
        <fullName evidence="4">Cell division protein FtsL</fullName>
    </recommendedName>
</protein>
<feature type="transmembrane region" description="Helical" evidence="2">
    <location>
        <begin position="46"/>
        <end position="66"/>
    </location>
</feature>
<evidence type="ECO:0000313" key="3">
    <source>
        <dbReference type="EMBL" id="CAA9244944.1"/>
    </source>
</evidence>
<accession>A0A6J4I7T5</accession>
<gene>
    <name evidence="3" type="ORF">AVDCRST_MAG56-1674</name>
</gene>
<dbReference type="AlphaFoldDB" id="A0A6J4I7T5"/>
<keyword evidence="2" id="KW-1133">Transmembrane helix</keyword>
<dbReference type="InterPro" id="IPR045755">
    <property type="entry name" value="FtsL-like"/>
</dbReference>
<dbReference type="Pfam" id="PF19579">
    <property type="entry name" value="FtsL_2"/>
    <property type="match status" value="1"/>
</dbReference>
<evidence type="ECO:0000256" key="1">
    <source>
        <dbReference type="SAM" id="Coils"/>
    </source>
</evidence>
<keyword evidence="2" id="KW-0812">Transmembrane</keyword>
<evidence type="ECO:0000256" key="2">
    <source>
        <dbReference type="SAM" id="Phobius"/>
    </source>
</evidence>
<proteinExistence type="predicted"/>